<evidence type="ECO:0000313" key="2">
    <source>
        <dbReference type="Proteomes" id="UP000182894"/>
    </source>
</evidence>
<organism evidence="1 2">
    <name type="scientific">Pseudomonas abietaniphila</name>
    <dbReference type="NCBI Taxonomy" id="89065"/>
    <lineage>
        <taxon>Bacteria</taxon>
        <taxon>Pseudomonadati</taxon>
        <taxon>Pseudomonadota</taxon>
        <taxon>Gammaproteobacteria</taxon>
        <taxon>Pseudomonadales</taxon>
        <taxon>Pseudomonadaceae</taxon>
        <taxon>Pseudomonas</taxon>
    </lineage>
</organism>
<sequence length="158" mass="17972">MSELIRYCKKWFIMKKIAIDPLSEAQALEMHVSGGSYTALVEGGDYPACFIECLLDTKMIGVGFLDVRGREYLTYQFRILSETQLFLSMATYREFDGEGDRVLSGDSYIFKENGELYIRHSHMSPHALEEAQSTFDPAGNYEAFPAFGDYSSLTKVER</sequence>
<dbReference type="OrthoDB" id="1084276at2"/>
<dbReference type="AlphaFoldDB" id="A0A1G8UHJ0"/>
<dbReference type="EMBL" id="FNCO01000038">
    <property type="protein sequence ID" value="SDJ53326.1"/>
    <property type="molecule type" value="Genomic_DNA"/>
</dbReference>
<name>A0A1G8UHJ0_9PSED</name>
<keyword evidence="2" id="KW-1185">Reference proteome</keyword>
<gene>
    <name evidence="1" type="ORF">SAMN05216605_1382</name>
</gene>
<dbReference type="STRING" id="89065.SAMN05216605_1382"/>
<proteinExistence type="predicted"/>
<dbReference type="Proteomes" id="UP000182894">
    <property type="component" value="Unassembled WGS sequence"/>
</dbReference>
<protein>
    <recommendedName>
        <fullName evidence="3">Lytic transglycosylase</fullName>
    </recommendedName>
</protein>
<evidence type="ECO:0000313" key="1">
    <source>
        <dbReference type="EMBL" id="SDJ53326.1"/>
    </source>
</evidence>
<dbReference type="RefSeq" id="WP_074759380.1">
    <property type="nucleotide sequence ID" value="NZ_FNCO01000038.1"/>
</dbReference>
<evidence type="ECO:0008006" key="3">
    <source>
        <dbReference type="Google" id="ProtNLM"/>
    </source>
</evidence>
<accession>A0A1G8UHJ0</accession>
<reference evidence="2" key="1">
    <citation type="submission" date="2016-10" db="EMBL/GenBank/DDBJ databases">
        <authorList>
            <person name="Varghese N."/>
            <person name="Submissions S."/>
        </authorList>
    </citation>
    <scope>NUCLEOTIDE SEQUENCE [LARGE SCALE GENOMIC DNA]</scope>
    <source>
        <strain evidence="2">ATCC 700689</strain>
    </source>
</reference>